<gene>
    <name evidence="1" type="ORF">HELGO_WM43337</name>
</gene>
<accession>A0A6S6TGU3</accession>
<name>A0A6S6TGU3_9BACT</name>
<evidence type="ECO:0008006" key="2">
    <source>
        <dbReference type="Google" id="ProtNLM"/>
    </source>
</evidence>
<evidence type="ECO:0000313" key="1">
    <source>
        <dbReference type="EMBL" id="CAA6815709.1"/>
    </source>
</evidence>
<proteinExistence type="predicted"/>
<sequence>MLRTVYSIGLTHHPELNIIEIFWRFMKYVWIDYSAYLNWDNMILYIQKIFDNYGKHYRIDFY</sequence>
<reference evidence="1" key="1">
    <citation type="submission" date="2020-01" db="EMBL/GenBank/DDBJ databases">
        <authorList>
            <person name="Meier V. D."/>
            <person name="Meier V D."/>
        </authorList>
    </citation>
    <scope>NUCLEOTIDE SEQUENCE</scope>
    <source>
        <strain evidence="1">HLG_WM_MAG_02</strain>
    </source>
</reference>
<dbReference type="EMBL" id="CACVAZ010000100">
    <property type="protein sequence ID" value="CAA6815709.1"/>
    <property type="molecule type" value="Genomic_DNA"/>
</dbReference>
<organism evidence="1">
    <name type="scientific">uncultured Sulfurovum sp</name>
    <dbReference type="NCBI Taxonomy" id="269237"/>
    <lineage>
        <taxon>Bacteria</taxon>
        <taxon>Pseudomonadati</taxon>
        <taxon>Campylobacterota</taxon>
        <taxon>Epsilonproteobacteria</taxon>
        <taxon>Campylobacterales</taxon>
        <taxon>Sulfurovaceae</taxon>
        <taxon>Sulfurovum</taxon>
        <taxon>environmental samples</taxon>
    </lineage>
</organism>
<protein>
    <recommendedName>
        <fullName evidence="2">Transposase</fullName>
    </recommendedName>
</protein>
<dbReference type="AlphaFoldDB" id="A0A6S6TGU3"/>